<evidence type="ECO:0000313" key="3">
    <source>
        <dbReference type="Proteomes" id="UP001589532"/>
    </source>
</evidence>
<reference evidence="2 3" key="1">
    <citation type="submission" date="2024-09" db="EMBL/GenBank/DDBJ databases">
        <authorList>
            <person name="Sun Q."/>
            <person name="Mori K."/>
        </authorList>
    </citation>
    <scope>NUCLEOTIDE SEQUENCE [LARGE SCALE GENOMIC DNA]</scope>
    <source>
        <strain evidence="2 3">JCM 3143</strain>
    </source>
</reference>
<evidence type="ECO:0008006" key="4">
    <source>
        <dbReference type="Google" id="ProtNLM"/>
    </source>
</evidence>
<accession>A0ABV5S3T4</accession>
<feature type="transmembrane region" description="Helical" evidence="1">
    <location>
        <begin position="167"/>
        <end position="187"/>
    </location>
</feature>
<keyword evidence="3" id="KW-1185">Reference proteome</keyword>
<sequence>MPREAAEPVRSRRSLPVTGGYVELDLRLGRHEVTLVELTPVVDETPPWWDDARLLGLRGDPMSEVTTETERRFGEGPLSRAATLIYNLLVVEGMFLLASAPGLLALTLLGGDTSNVPLVAACALPLGPALSAALYALRHRSRDMTDLHPAAAYWRGYKANVRGALKVWVPWLAGLAVVGTNLANFAVAGVPGWWAALLLLIAVAALLWVANALVITSLFEFRAVDVARLASYFLMRHPKATFGNASLLVVAGGLTVVVTELVPALLASAFAAALLWNSRPMIAEVRERFTA</sequence>
<feature type="transmembrane region" description="Helical" evidence="1">
    <location>
        <begin position="240"/>
        <end position="258"/>
    </location>
</feature>
<comment type="caution">
    <text evidence="2">The sequence shown here is derived from an EMBL/GenBank/DDBJ whole genome shotgun (WGS) entry which is preliminary data.</text>
</comment>
<dbReference type="EMBL" id="JBHMBW010000019">
    <property type="protein sequence ID" value="MFB9625763.1"/>
    <property type="molecule type" value="Genomic_DNA"/>
</dbReference>
<dbReference type="Gene3D" id="2.60.40.1500">
    <property type="entry name" value="Glycosyl hydrolase domain, family 39"/>
    <property type="match status" value="1"/>
</dbReference>
<protein>
    <recommendedName>
        <fullName evidence="4">DUF624 domain-containing protein</fullName>
    </recommendedName>
</protein>
<keyword evidence="1" id="KW-1133">Transmembrane helix</keyword>
<evidence type="ECO:0000256" key="1">
    <source>
        <dbReference type="SAM" id="Phobius"/>
    </source>
</evidence>
<organism evidence="2 3">
    <name type="scientific">Nonomuraea helvata</name>
    <dbReference type="NCBI Taxonomy" id="37484"/>
    <lineage>
        <taxon>Bacteria</taxon>
        <taxon>Bacillati</taxon>
        <taxon>Actinomycetota</taxon>
        <taxon>Actinomycetes</taxon>
        <taxon>Streptosporangiales</taxon>
        <taxon>Streptosporangiaceae</taxon>
        <taxon>Nonomuraea</taxon>
    </lineage>
</organism>
<feature type="transmembrane region" description="Helical" evidence="1">
    <location>
        <begin position="193"/>
        <end position="219"/>
    </location>
</feature>
<feature type="transmembrane region" description="Helical" evidence="1">
    <location>
        <begin position="116"/>
        <end position="137"/>
    </location>
</feature>
<evidence type="ECO:0000313" key="2">
    <source>
        <dbReference type="EMBL" id="MFB9625763.1"/>
    </source>
</evidence>
<keyword evidence="1" id="KW-0812">Transmembrane</keyword>
<name>A0ABV5S3T4_9ACTN</name>
<dbReference type="RefSeq" id="WP_344984306.1">
    <property type="nucleotide sequence ID" value="NZ_BAAAXV010000001.1"/>
</dbReference>
<proteinExistence type="predicted"/>
<gene>
    <name evidence="2" type="ORF">ACFFSA_21990</name>
</gene>
<feature type="transmembrane region" description="Helical" evidence="1">
    <location>
        <begin position="84"/>
        <end position="110"/>
    </location>
</feature>
<keyword evidence="1" id="KW-0472">Membrane</keyword>
<dbReference type="Proteomes" id="UP001589532">
    <property type="component" value="Unassembled WGS sequence"/>
</dbReference>